<evidence type="ECO:0000313" key="2">
    <source>
        <dbReference type="Proteomes" id="UP000031366"/>
    </source>
</evidence>
<dbReference type="EMBL" id="AYSO01000014">
    <property type="protein sequence ID" value="KIE47563.1"/>
    <property type="molecule type" value="Genomic_DNA"/>
</dbReference>
<sequence length="97" mass="11046">MIKKGTYVEIISEVLSIGDRSKAIPEDTKSTPLKMWVRGHVLEDCQLGEEVKIETVIGRIVSGVVVEVEPYYNHDFGRHIEEISYIGKQAKKILFEQ</sequence>
<dbReference type="OrthoDB" id="3712030at2"/>
<dbReference type="Pfam" id="PF22010">
    <property type="entry name" value="OrtA"/>
    <property type="match status" value="1"/>
</dbReference>
<gene>
    <name evidence="1" type="ORF">U732_2997</name>
</gene>
<dbReference type="AlphaFoldDB" id="A0A0C1U6Y5"/>
<reference evidence="1 2" key="1">
    <citation type="journal article" date="2015" name="Infect. Genet. Evol.">
        <title>Genomic sequences of six botulinum neurotoxin-producing strains representing three clostridial species illustrate the mobility and diversity of botulinum neurotoxin genes.</title>
        <authorList>
            <person name="Smith T.J."/>
            <person name="Hill K.K."/>
            <person name="Xie G."/>
            <person name="Foley B.T."/>
            <person name="Williamson C.H."/>
            <person name="Foster J.T."/>
            <person name="Johnson S.L."/>
            <person name="Chertkov O."/>
            <person name="Teshima H."/>
            <person name="Gibbons H.S."/>
            <person name="Johnsky L.A."/>
            <person name="Karavis M.A."/>
            <person name="Smith L.A."/>
        </authorList>
    </citation>
    <scope>NUCLEOTIDE SEQUENCE [LARGE SCALE GENOMIC DNA]</scope>
    <source>
        <strain evidence="1 2">CDC 2741</strain>
    </source>
</reference>
<proteinExistence type="predicted"/>
<dbReference type="Proteomes" id="UP000031366">
    <property type="component" value="Unassembled WGS sequence"/>
</dbReference>
<dbReference type="InterPro" id="IPR047755">
    <property type="entry name" value="OrtA"/>
</dbReference>
<comment type="caution">
    <text evidence="1">The sequence shown here is derived from an EMBL/GenBank/DDBJ whole genome shotgun (WGS) entry which is preliminary data.</text>
</comment>
<dbReference type="RefSeq" id="WP_039631367.1">
    <property type="nucleotide sequence ID" value="NZ_AYSO01000014.1"/>
</dbReference>
<dbReference type="STRING" id="29341.RSJ17_08680"/>
<evidence type="ECO:0000313" key="1">
    <source>
        <dbReference type="EMBL" id="KIE47563.1"/>
    </source>
</evidence>
<protein>
    <submittedName>
        <fullName evidence="1">Putative 2-amino-4-ketopentanoate thiolase (AKPT), alpha subunit</fullName>
    </submittedName>
</protein>
<keyword evidence="2" id="KW-1185">Reference proteome</keyword>
<accession>A0A0C1U6Y5</accession>
<name>A0A0C1U6Y5_9CLOT</name>
<dbReference type="NCBIfam" id="NF040739">
    <property type="entry name" value="ornith_OrtA"/>
    <property type="match status" value="1"/>
</dbReference>
<organism evidence="1 2">
    <name type="scientific">Clostridium argentinense CDC 2741</name>
    <dbReference type="NCBI Taxonomy" id="1418104"/>
    <lineage>
        <taxon>Bacteria</taxon>
        <taxon>Bacillati</taxon>
        <taxon>Bacillota</taxon>
        <taxon>Clostridia</taxon>
        <taxon>Eubacteriales</taxon>
        <taxon>Clostridiaceae</taxon>
        <taxon>Clostridium</taxon>
    </lineage>
</organism>